<dbReference type="EMBL" id="CP042831">
    <property type="protein sequence ID" value="QEE50401.1"/>
    <property type="molecule type" value="Genomic_DNA"/>
</dbReference>
<reference evidence="2 3" key="1">
    <citation type="submission" date="2019-08" db="EMBL/GenBank/DDBJ databases">
        <title>Flavobacterium alkalisoli sp. nov., isolated from rhizosphere soil of Suaeda salsa.</title>
        <authorList>
            <person name="Sun J.-Q."/>
            <person name="Xu L."/>
        </authorList>
    </citation>
    <scope>NUCLEOTIDE SEQUENCE [LARGE SCALE GENOMIC DNA]</scope>
    <source>
        <strain evidence="2 3">XS-5</strain>
    </source>
</reference>
<evidence type="ECO:0000313" key="3">
    <source>
        <dbReference type="Proteomes" id="UP000321222"/>
    </source>
</evidence>
<keyword evidence="1" id="KW-1133">Transmembrane helix</keyword>
<gene>
    <name evidence="2" type="ORF">FUA48_12690</name>
</gene>
<sequence>MFRDYLEGAKIVFKNNRAVCIYDDFYSNAADLKVFLDYKLNNKIIYTVEEKSGEINNQDLAFNSYKENPFFSLRNILYLIIVILITILILNKSLSSAYFLSFSCLAFFMTMFIYFNYYFELNDDYIIIKNHILFWKKTAYSTKDIREVVLRRGGNLGSRGGKPNHIKIILADYKVKSYYAASINEKTWLKFAKDIKKLKIKIR</sequence>
<proteinExistence type="predicted"/>
<organism evidence="2 3">
    <name type="scientific">Flavobacterium alkalisoli</name>
    <dbReference type="NCBI Taxonomy" id="2602769"/>
    <lineage>
        <taxon>Bacteria</taxon>
        <taxon>Pseudomonadati</taxon>
        <taxon>Bacteroidota</taxon>
        <taxon>Flavobacteriia</taxon>
        <taxon>Flavobacteriales</taxon>
        <taxon>Flavobacteriaceae</taxon>
        <taxon>Flavobacterium</taxon>
    </lineage>
</organism>
<evidence type="ECO:0008006" key="4">
    <source>
        <dbReference type="Google" id="ProtNLM"/>
    </source>
</evidence>
<dbReference type="AlphaFoldDB" id="A0A5B9FW40"/>
<keyword evidence="1" id="KW-0472">Membrane</keyword>
<dbReference type="Proteomes" id="UP000321222">
    <property type="component" value="Chromosome"/>
</dbReference>
<evidence type="ECO:0000313" key="2">
    <source>
        <dbReference type="EMBL" id="QEE50401.1"/>
    </source>
</evidence>
<protein>
    <recommendedName>
        <fullName evidence="4">PH domain-containing protein</fullName>
    </recommendedName>
</protein>
<feature type="transmembrane region" description="Helical" evidence="1">
    <location>
        <begin position="97"/>
        <end position="119"/>
    </location>
</feature>
<keyword evidence="1" id="KW-0812">Transmembrane</keyword>
<name>A0A5B9FW40_9FLAO</name>
<evidence type="ECO:0000256" key="1">
    <source>
        <dbReference type="SAM" id="Phobius"/>
    </source>
</evidence>
<dbReference type="KEGG" id="fak:FUA48_12690"/>
<accession>A0A5B9FW40</accession>
<dbReference type="RefSeq" id="WP_147583870.1">
    <property type="nucleotide sequence ID" value="NZ_CP042831.1"/>
</dbReference>
<dbReference type="OrthoDB" id="820979at2"/>
<keyword evidence="3" id="KW-1185">Reference proteome</keyword>
<feature type="transmembrane region" description="Helical" evidence="1">
    <location>
        <begin position="75"/>
        <end position="91"/>
    </location>
</feature>